<proteinExistence type="predicted"/>
<dbReference type="Pfam" id="PF20391">
    <property type="entry name" value="DUF6686"/>
    <property type="match status" value="1"/>
</dbReference>
<gene>
    <name evidence="1" type="ORF">D0433_04315</name>
</gene>
<reference evidence="1 2" key="1">
    <citation type="journal article" date="2011" name="ISME J.">
        <title>Community ecology of hot spring cyanobacterial mats: predominant populations and their functional potential.</title>
        <authorList>
            <person name="Klatt C.G."/>
            <person name="Wood J.M."/>
            <person name="Rusch D.B."/>
            <person name="Bateson M.M."/>
            <person name="Hamamura N."/>
            <person name="Heidelberg J.F."/>
            <person name="Grossman A.R."/>
            <person name="Bhaya D."/>
            <person name="Cohan F.M."/>
            <person name="Kuhl M."/>
            <person name="Bryant D.A."/>
            <person name="Ward D.M."/>
        </authorList>
    </citation>
    <scope>NUCLEOTIDE SEQUENCE [LARGE SCALE GENOMIC DNA]</scope>
    <source>
        <strain evidence="1">OS</strain>
    </source>
</reference>
<dbReference type="EMBL" id="PHFL01000028">
    <property type="protein sequence ID" value="RFM24723.1"/>
    <property type="molecule type" value="Genomic_DNA"/>
</dbReference>
<evidence type="ECO:0000313" key="1">
    <source>
        <dbReference type="EMBL" id="RFM24723.1"/>
    </source>
</evidence>
<organism evidence="1 2">
    <name type="scientific">Candidatus Thermochlorobacter aerophilus</name>
    <dbReference type="NCBI Taxonomy" id="1868324"/>
    <lineage>
        <taxon>Bacteria</taxon>
        <taxon>Pseudomonadati</taxon>
        <taxon>Chlorobiota</taxon>
        <taxon>Chlorobiia</taxon>
        <taxon>Chlorobiales</taxon>
        <taxon>Candidatus Thermochlorobacteriaceae</taxon>
        <taxon>Candidatus Thermochlorobacter</taxon>
    </lineage>
</organism>
<dbReference type="Proteomes" id="UP000266389">
    <property type="component" value="Unassembled WGS sequence"/>
</dbReference>
<dbReference type="InterPro" id="IPR046508">
    <property type="entry name" value="DUF6686"/>
</dbReference>
<protein>
    <submittedName>
        <fullName evidence="1">Uncharacterized protein</fullName>
    </submittedName>
</protein>
<dbReference type="AlphaFoldDB" id="A0A395M1Q2"/>
<evidence type="ECO:0000313" key="2">
    <source>
        <dbReference type="Proteomes" id="UP000266389"/>
    </source>
</evidence>
<name>A0A395M1Q2_9BACT</name>
<sequence>MQKSPLAKTTIHKTSHGCILSDAGCNVIQLEFGNLFLRFDAKGLENFKACIDHLNLERYEIANQSKPYHRKVFVALQPTGVTMAFTREEVLELRQLLEAAAAILTLKKLSHDALNYPQN</sequence>
<accession>A0A395M1Q2</accession>
<comment type="caution">
    <text evidence="1">The sequence shown here is derived from an EMBL/GenBank/DDBJ whole genome shotgun (WGS) entry which is preliminary data.</text>
</comment>